<evidence type="ECO:0000313" key="3">
    <source>
        <dbReference type="Proteomes" id="UP000292704"/>
    </source>
</evidence>
<dbReference type="EMBL" id="SHMR01000001">
    <property type="protein sequence ID" value="RZH69461.1"/>
    <property type="molecule type" value="Genomic_DNA"/>
</dbReference>
<dbReference type="SUPFAM" id="SSF56281">
    <property type="entry name" value="Metallo-hydrolase/oxidoreductase"/>
    <property type="match status" value="1"/>
</dbReference>
<feature type="region of interest" description="Disordered" evidence="1">
    <location>
        <begin position="446"/>
        <end position="498"/>
    </location>
</feature>
<feature type="region of interest" description="Disordered" evidence="1">
    <location>
        <begin position="157"/>
        <end position="179"/>
    </location>
</feature>
<dbReference type="RefSeq" id="WP_130170296.1">
    <property type="nucleotide sequence ID" value="NZ_SHMR01000001.1"/>
</dbReference>
<feature type="region of interest" description="Disordered" evidence="1">
    <location>
        <begin position="236"/>
        <end position="257"/>
    </location>
</feature>
<evidence type="ECO:0000256" key="1">
    <source>
        <dbReference type="SAM" id="MobiDB-lite"/>
    </source>
</evidence>
<feature type="compositionally biased region" description="Low complexity" evidence="1">
    <location>
        <begin position="462"/>
        <end position="481"/>
    </location>
</feature>
<reference evidence="2 3" key="1">
    <citation type="submission" date="2019-02" db="EMBL/GenBank/DDBJ databases">
        <title>Genome analysis provides insights into bioremediation potentialities and Haloocin production by Natrinema altunense strain 4.1R isolated from Chott Douz in Tunisian desert.</title>
        <authorList>
            <person name="Najjari A."/>
            <person name="Youssef N."/>
            <person name="Ben Dhia O."/>
            <person name="Ferjani R."/>
            <person name="El Hidri D."/>
            <person name="Ouzari H.I."/>
            <person name="Cherif A."/>
        </authorList>
    </citation>
    <scope>NUCLEOTIDE SEQUENCE [LARGE SCALE GENOMIC DNA]</scope>
    <source>
        <strain evidence="2 3">4.1R</strain>
    </source>
</reference>
<dbReference type="PANTHER" id="PTHR30619:SF1">
    <property type="entry name" value="RECOMBINATION PROTEIN 2"/>
    <property type="match status" value="1"/>
</dbReference>
<dbReference type="OrthoDB" id="3327at2157"/>
<dbReference type="InterPro" id="IPR036866">
    <property type="entry name" value="RibonucZ/Hydroxyglut_hydro"/>
</dbReference>
<evidence type="ECO:0000313" key="2">
    <source>
        <dbReference type="EMBL" id="RZH69461.1"/>
    </source>
</evidence>
<dbReference type="PANTHER" id="PTHR30619">
    <property type="entry name" value="DNA INTERNALIZATION/COMPETENCE PROTEIN COMEC/REC2"/>
    <property type="match status" value="1"/>
</dbReference>
<accession>A0A482Y0E6</accession>
<dbReference type="AlphaFoldDB" id="A0A482Y0E6"/>
<gene>
    <name evidence="2" type="ORF">ELS17_08600</name>
</gene>
<protein>
    <submittedName>
        <fullName evidence="2">MBL fold metallo-hydrolase</fullName>
    </submittedName>
</protein>
<name>A0A482Y0E6_9EURY</name>
<organism evidence="2 3">
    <name type="scientific">Natrinema altunense</name>
    <dbReference type="NCBI Taxonomy" id="222984"/>
    <lineage>
        <taxon>Archaea</taxon>
        <taxon>Methanobacteriati</taxon>
        <taxon>Methanobacteriota</taxon>
        <taxon>Stenosarchaea group</taxon>
        <taxon>Halobacteria</taxon>
        <taxon>Halobacteriales</taxon>
        <taxon>Natrialbaceae</taxon>
        <taxon>Natrinema</taxon>
    </lineage>
</organism>
<keyword evidence="2" id="KW-0378">Hydrolase</keyword>
<comment type="caution">
    <text evidence="2">The sequence shown here is derived from an EMBL/GenBank/DDBJ whole genome shotgun (WGS) entry which is preliminary data.</text>
</comment>
<dbReference type="Proteomes" id="UP000292704">
    <property type="component" value="Unassembled WGS sequence"/>
</dbReference>
<dbReference type="InterPro" id="IPR052159">
    <property type="entry name" value="Competence_DNA_uptake"/>
</dbReference>
<dbReference type="GO" id="GO:0016787">
    <property type="term" value="F:hydrolase activity"/>
    <property type="evidence" value="ECO:0007669"/>
    <property type="project" value="UniProtKB-KW"/>
</dbReference>
<dbReference type="Gene3D" id="3.60.15.10">
    <property type="entry name" value="Ribonuclease Z/Hydroxyacylglutathione hydrolase-like"/>
    <property type="match status" value="1"/>
</dbReference>
<proteinExistence type="predicted"/>
<sequence>MSNGSRVFTLDVGQADARLIVTEDDSRILIDADKEQIISELDKVFKKIDSDRGKVIDYLITTHLDEDHVLGVQYLDEAGYDVQNVGQPKESRFAQAELEKVHKGKERVGGKVDPRIYSTFEESLRNDQKIPPNQRIEFSIGHRLNFRGSEAKFLSPPRSDDSVLFESPKTGRNRTFKPENANENGLAIKFEDENRTSHLFMGDIQDTGGHNAEDWLVKQHEDGKLDLNSDVLHVGHHGSHNATKDGDTNGGSFVDAVDPDTAVISSGLTNSHDHPRDEVLERLDENGAAIYWTGVHGTVEQSGGTEDHSNSVEAISPADILALKHYVKENDVTKEELAFLEEGSISAEDLPRDTPELAFKSKYLDTAEKAHRTIRRYPKDAETLTLNRFPKAMSTEYVSVDQHEADVPALDGDAEELSPKAHRLTEDLDATIEACMDDIRGQRQNALQRLANDSPRSRSTHSRQQSKSSEQSSTQTSTNTRTNKDSDQSKRNNRTRKR</sequence>